<reference evidence="6 8" key="2">
    <citation type="submission" date="2019-06" db="EMBL/GenBank/DDBJ databases">
        <title>Genome sequence analysis of &gt;100 Bacillus licheniformis strains suggests intrinsic resistance to this species.</title>
        <authorList>
            <person name="Wels M."/>
            <person name="Siezen R.J."/>
            <person name="Johansen E."/>
            <person name="Stuer-Lauridsen B."/>
            <person name="Bjerre K."/>
            <person name="Nielsen B.K.K."/>
        </authorList>
    </citation>
    <scope>NUCLEOTIDE SEQUENCE [LARGE SCALE GENOMIC DNA]</scope>
    <source>
        <strain evidence="6 8">BAC-15381</strain>
    </source>
</reference>
<dbReference type="Proteomes" id="UP000185604">
    <property type="component" value="Unassembled WGS sequence"/>
</dbReference>
<name>A0A6I7TVL5_9BACI</name>
<dbReference type="EMBL" id="NILF01000022">
    <property type="protein sequence ID" value="TWL41757.1"/>
    <property type="molecule type" value="Genomic_DNA"/>
</dbReference>
<dbReference type="InterPro" id="IPR001466">
    <property type="entry name" value="Beta-lactam-related"/>
</dbReference>
<dbReference type="Pfam" id="PF00144">
    <property type="entry name" value="Beta-lactamase"/>
    <property type="match status" value="1"/>
</dbReference>
<feature type="transmembrane region" description="Helical" evidence="3">
    <location>
        <begin position="385"/>
        <end position="406"/>
    </location>
</feature>
<keyword evidence="3" id="KW-1133">Transmembrane helix</keyword>
<dbReference type="GO" id="GO:0016020">
    <property type="term" value="C:membrane"/>
    <property type="evidence" value="ECO:0007669"/>
    <property type="project" value="UniProtKB-SubCell"/>
</dbReference>
<accession>A0A6I7TVL5</accession>
<dbReference type="EMBL" id="LKPO01000021">
    <property type="protein sequence ID" value="OLF89993.1"/>
    <property type="molecule type" value="Genomic_DNA"/>
</dbReference>
<evidence type="ECO:0000256" key="3">
    <source>
        <dbReference type="SAM" id="Phobius"/>
    </source>
</evidence>
<dbReference type="AlphaFoldDB" id="A0A6I7TVL5"/>
<evidence type="ECO:0000256" key="2">
    <source>
        <dbReference type="ARBA" id="ARBA00023136"/>
    </source>
</evidence>
<gene>
    <name evidence="5" type="ORF">B4121_3268</name>
    <name evidence="6" type="ORF">CHCC15381_3926</name>
</gene>
<sequence>MGSKMIIITIITVFMLFVGFNTSAYALTEEESVAIQSLLEDARRISGTPGMSVSIQSRDDTYFFSSGYANSEEGILTNENTIWELASVSKAFTALGILLLEEQGFLSMDDSVVEYLPWFSLRYQGQPVDMQSVTLNHFLHHTTGLINRYHTQHIPEGNTPDMLQKTVEMLIDAEVVFPPGERYEYGTVNYDVLGLVIETVSGQSFEDFMEEQVFRPLGLYETYANRGKVQATGQLAQGYRSAFFMTLPYDAPEFRGNTPAGYLFSSSQDIARWMGIQLGIVEDIPEIFQGLIAKSHEGNRSVAAVDELYYGAGWVVNADQTFIQHAGGNPTFATNIFLFPEEQLGISLLSNSASTNIDMLYNIKDILDGNISQSYQMSLMQISDIALSSATIALTLLAILFFFLGVRRKKQNRKLPLTKKRLILIAFWLVTTIFIGILCLILPTIFGASWRSFLVWQTYSYLTALIALSLLSASITWFVYCYRYKCS</sequence>
<comment type="caution">
    <text evidence="5">The sequence shown here is derived from an EMBL/GenBank/DDBJ whole genome shotgun (WGS) entry which is preliminary data.</text>
</comment>
<dbReference type="GeneID" id="56671931"/>
<dbReference type="Proteomes" id="UP000429980">
    <property type="component" value="Unassembled WGS sequence"/>
</dbReference>
<feature type="transmembrane region" description="Helical" evidence="3">
    <location>
        <begin position="458"/>
        <end position="482"/>
    </location>
</feature>
<dbReference type="SUPFAM" id="SSF56601">
    <property type="entry name" value="beta-lactamase/transpeptidase-like"/>
    <property type="match status" value="1"/>
</dbReference>
<evidence type="ECO:0000256" key="1">
    <source>
        <dbReference type="ARBA" id="ARBA00004370"/>
    </source>
</evidence>
<dbReference type="InterPro" id="IPR012338">
    <property type="entry name" value="Beta-lactam/transpept-like"/>
</dbReference>
<keyword evidence="2 3" id="KW-0472">Membrane</keyword>
<dbReference type="PANTHER" id="PTHR46825:SF11">
    <property type="entry name" value="PENICILLIN-BINDING PROTEIN 4"/>
    <property type="match status" value="1"/>
</dbReference>
<keyword evidence="3" id="KW-0812">Transmembrane</keyword>
<evidence type="ECO:0000313" key="6">
    <source>
        <dbReference type="EMBL" id="TWL41757.1"/>
    </source>
</evidence>
<evidence type="ECO:0000313" key="7">
    <source>
        <dbReference type="Proteomes" id="UP000185604"/>
    </source>
</evidence>
<reference evidence="5 7" key="1">
    <citation type="journal article" date="2016" name="Front. Microbiol.">
        <title>High-Level Heat Resistance of Spores of Bacillus amyloliquefaciens and Bacillus licheniformis Results from the Presence of a spoVA Operon in a Tn1546 Transposon.</title>
        <authorList>
            <person name="Berendsen E.M."/>
            <person name="Koning R.A."/>
            <person name="Boekhorst J."/>
            <person name="de Jong A."/>
            <person name="Kuipers O.P."/>
            <person name="Wells-Bennik M.H."/>
        </authorList>
    </citation>
    <scope>NUCLEOTIDE SEQUENCE [LARGE SCALE GENOMIC DNA]</scope>
    <source>
        <strain evidence="5 7">B4121</strain>
    </source>
</reference>
<feature type="transmembrane region" description="Helical" evidence="3">
    <location>
        <begin position="422"/>
        <end position="446"/>
    </location>
</feature>
<feature type="domain" description="Beta-lactamase-related" evidence="4">
    <location>
        <begin position="39"/>
        <end position="362"/>
    </location>
</feature>
<evidence type="ECO:0000313" key="8">
    <source>
        <dbReference type="Proteomes" id="UP000429980"/>
    </source>
</evidence>
<dbReference type="PANTHER" id="PTHR46825">
    <property type="entry name" value="D-ALANYL-D-ALANINE-CARBOXYPEPTIDASE/ENDOPEPTIDASE AMPH"/>
    <property type="match status" value="1"/>
</dbReference>
<proteinExistence type="predicted"/>
<dbReference type="Gene3D" id="3.40.710.10">
    <property type="entry name" value="DD-peptidase/beta-lactamase superfamily"/>
    <property type="match status" value="1"/>
</dbReference>
<dbReference type="InterPro" id="IPR050491">
    <property type="entry name" value="AmpC-like"/>
</dbReference>
<comment type="subcellular location">
    <subcellularLocation>
        <location evidence="1">Membrane</location>
    </subcellularLocation>
</comment>
<keyword evidence="8" id="KW-1185">Reference proteome</keyword>
<organism evidence="5 7">
    <name type="scientific">Bacillus paralicheniformis</name>
    <dbReference type="NCBI Taxonomy" id="1648923"/>
    <lineage>
        <taxon>Bacteria</taxon>
        <taxon>Bacillati</taxon>
        <taxon>Bacillota</taxon>
        <taxon>Bacilli</taxon>
        <taxon>Bacillales</taxon>
        <taxon>Bacillaceae</taxon>
        <taxon>Bacillus</taxon>
    </lineage>
</organism>
<dbReference type="RefSeq" id="WP_025811298.1">
    <property type="nucleotide sequence ID" value="NZ_AP023088.1"/>
</dbReference>
<evidence type="ECO:0000259" key="4">
    <source>
        <dbReference type="Pfam" id="PF00144"/>
    </source>
</evidence>
<evidence type="ECO:0000313" key="5">
    <source>
        <dbReference type="EMBL" id="OLF89993.1"/>
    </source>
</evidence>
<protein>
    <submittedName>
        <fullName evidence="5">Beta-lactamase</fullName>
    </submittedName>
    <submittedName>
        <fullName evidence="6">Penicillin-binding protein 4</fullName>
    </submittedName>
</protein>